<dbReference type="PRINTS" id="PR01437">
    <property type="entry name" value="NUOXDRDTASE4"/>
</dbReference>
<reference evidence="11" key="1">
    <citation type="submission" date="2010-10" db="EMBL/GenBank/DDBJ databases">
        <title>The complete genome of Halanaerobium praevalens DSM 2228.</title>
        <authorList>
            <consortium name="US DOE Joint Genome Institute (JGI-PGF)"/>
            <person name="Lucas S."/>
            <person name="Copeland A."/>
            <person name="Lapidus A."/>
            <person name="Glavina del Rio T."/>
            <person name="Dalin E."/>
            <person name="Tice H."/>
            <person name="Bruce D."/>
            <person name="Goodwin L."/>
            <person name="Pitluck S."/>
            <person name="Kyrpides N."/>
            <person name="Mavromatis K."/>
            <person name="Ivanova N."/>
            <person name="Ovchinnikova G."/>
            <person name="Chertkov O."/>
            <person name="Detter J.C."/>
            <person name="Han C."/>
            <person name="Larimer F."/>
            <person name="Land M."/>
            <person name="Hauser L."/>
            <person name="Markowitz V."/>
            <person name="Cheng J.-F."/>
            <person name="Hugenholtz P."/>
            <person name="Woyke T."/>
            <person name="Wu D."/>
            <person name="Tindall B."/>
            <person name="Pomrenke H.G."/>
            <person name="Brambilla E."/>
            <person name="Klenk H.-P."/>
            <person name="Eisen J.A."/>
        </authorList>
    </citation>
    <scope>NUCLEOTIDE SEQUENCE [LARGE SCALE GENOMIC DNA]</scope>
    <source>
        <strain evidence="11">ATCC 33744 / DSM 2228 / GSL</strain>
    </source>
</reference>
<feature type="transmembrane region" description="Helical" evidence="8">
    <location>
        <begin position="318"/>
        <end position="340"/>
    </location>
</feature>
<evidence type="ECO:0000256" key="5">
    <source>
        <dbReference type="ARBA" id="ARBA00023002"/>
    </source>
</evidence>
<dbReference type="GO" id="GO:0042773">
    <property type="term" value="P:ATP synthesis coupled electron transport"/>
    <property type="evidence" value="ECO:0007669"/>
    <property type="project" value="InterPro"/>
</dbReference>
<dbReference type="PATRIC" id="fig|572479.3.peg.1516"/>
<keyword evidence="11" id="KW-1185">Reference proteome</keyword>
<evidence type="ECO:0000313" key="11">
    <source>
        <dbReference type="Proteomes" id="UP000006866"/>
    </source>
</evidence>
<feature type="transmembrane region" description="Helical" evidence="8">
    <location>
        <begin position="234"/>
        <end position="256"/>
    </location>
</feature>
<dbReference type="PANTHER" id="PTHR42682">
    <property type="entry name" value="HYDROGENASE-4 COMPONENT F"/>
    <property type="match status" value="1"/>
</dbReference>
<evidence type="ECO:0000256" key="8">
    <source>
        <dbReference type="SAM" id="Phobius"/>
    </source>
</evidence>
<evidence type="ECO:0000256" key="3">
    <source>
        <dbReference type="ARBA" id="ARBA00022692"/>
    </source>
</evidence>
<feature type="transmembrane region" description="Helical" evidence="8">
    <location>
        <begin position="65"/>
        <end position="84"/>
    </location>
</feature>
<keyword evidence="3 7" id="KW-0812">Transmembrane</keyword>
<keyword evidence="4 8" id="KW-1133">Transmembrane helix</keyword>
<keyword evidence="6 8" id="KW-0472">Membrane</keyword>
<evidence type="ECO:0000259" key="9">
    <source>
        <dbReference type="Pfam" id="PF00361"/>
    </source>
</evidence>
<dbReference type="InterPro" id="IPR052175">
    <property type="entry name" value="ComplexI-like_HydComp"/>
</dbReference>
<organism evidence="10 11">
    <name type="scientific">Halanaerobium praevalens (strain ATCC 33744 / DSM 2228 / GSL)</name>
    <dbReference type="NCBI Taxonomy" id="572479"/>
    <lineage>
        <taxon>Bacteria</taxon>
        <taxon>Bacillati</taxon>
        <taxon>Bacillota</taxon>
        <taxon>Clostridia</taxon>
        <taxon>Halanaerobiales</taxon>
        <taxon>Halanaerobiaceae</taxon>
        <taxon>Halanaerobium</taxon>
    </lineage>
</organism>
<evidence type="ECO:0000256" key="2">
    <source>
        <dbReference type="ARBA" id="ARBA00022475"/>
    </source>
</evidence>
<gene>
    <name evidence="10" type="ordered locus">Hprae_1496</name>
</gene>
<dbReference type="RefSeq" id="WP_014553646.1">
    <property type="nucleotide sequence ID" value="NC_017455.1"/>
</dbReference>
<dbReference type="EMBL" id="CP002175">
    <property type="protein sequence ID" value="ADO77623.1"/>
    <property type="molecule type" value="Genomic_DNA"/>
</dbReference>
<name>E3DNS3_HALPG</name>
<feature type="transmembrane region" description="Helical" evidence="8">
    <location>
        <begin position="361"/>
        <end position="378"/>
    </location>
</feature>
<keyword evidence="5" id="KW-0560">Oxidoreductase</keyword>
<comment type="subcellular location">
    <subcellularLocation>
        <location evidence="1">Cell membrane</location>
        <topology evidence="1">Multi-pass membrane protein</topology>
    </subcellularLocation>
    <subcellularLocation>
        <location evidence="7">Membrane</location>
        <topology evidence="7">Multi-pass membrane protein</topology>
    </subcellularLocation>
</comment>
<feature type="transmembrane region" description="Helical" evidence="8">
    <location>
        <begin position="43"/>
        <end position="59"/>
    </location>
</feature>
<protein>
    <submittedName>
        <fullName evidence="10">NADH/Ubiquinone/plastoquinone (Complex I)</fullName>
    </submittedName>
</protein>
<reference evidence="10 11" key="2">
    <citation type="journal article" date="2011" name="Stand. Genomic Sci.">
        <title>Complete genome sequence of the extremely halophilic Halanaerobium praevalens type strain (GSL).</title>
        <authorList>
            <person name="Ivanova N."/>
            <person name="Sikorski J."/>
            <person name="Chertkov O."/>
            <person name="Nolan M."/>
            <person name="Lucas S."/>
            <person name="Hammon N."/>
            <person name="Deshpande S."/>
            <person name="Cheng J.F."/>
            <person name="Tapia R."/>
            <person name="Han C."/>
            <person name="Goodwin L."/>
            <person name="Pitluck S."/>
            <person name="Huntemann M."/>
            <person name="Liolios K."/>
            <person name="Pagani I."/>
            <person name="Mavromatis K."/>
            <person name="Ovchinikova G."/>
            <person name="Pati A."/>
            <person name="Chen A."/>
            <person name="Palaniappan K."/>
            <person name="Land M."/>
            <person name="Hauser L."/>
            <person name="Brambilla E.M."/>
            <person name="Kannan K.P."/>
            <person name="Rohde M."/>
            <person name="Tindall B.J."/>
            <person name="Goker M."/>
            <person name="Detter J.C."/>
            <person name="Woyke T."/>
            <person name="Bristow J."/>
            <person name="Eisen J.A."/>
            <person name="Markowitz V."/>
            <person name="Hugenholtz P."/>
            <person name="Kyrpides N.C."/>
            <person name="Klenk H.P."/>
            <person name="Lapidus A."/>
        </authorList>
    </citation>
    <scope>NUCLEOTIDE SEQUENCE [LARGE SCALE GENOMIC DNA]</scope>
    <source>
        <strain evidence="11">ATCC 33744 / DSM 2228 / GSL</strain>
    </source>
</reference>
<feature type="transmembrane region" description="Helical" evidence="8">
    <location>
        <begin position="210"/>
        <end position="228"/>
    </location>
</feature>
<evidence type="ECO:0000256" key="1">
    <source>
        <dbReference type="ARBA" id="ARBA00004651"/>
    </source>
</evidence>
<feature type="transmembrane region" description="Helical" evidence="8">
    <location>
        <begin position="390"/>
        <end position="409"/>
    </location>
</feature>
<dbReference type="eggNOG" id="COG0651">
    <property type="taxonomic scope" value="Bacteria"/>
</dbReference>
<feature type="transmembrane region" description="Helical" evidence="8">
    <location>
        <begin position="91"/>
        <end position="113"/>
    </location>
</feature>
<dbReference type="KEGG" id="hpk:Hprae_1496"/>
<dbReference type="PANTHER" id="PTHR42682:SF4">
    <property type="entry name" value="NADH-UBIQUINONE_PLASTOQUINONE"/>
    <property type="match status" value="1"/>
</dbReference>
<proteinExistence type="predicted"/>
<dbReference type="STRING" id="572479.Hprae_1496"/>
<dbReference type="InterPro" id="IPR001750">
    <property type="entry name" value="ND/Mrp_TM"/>
</dbReference>
<keyword evidence="2" id="KW-1003">Cell membrane</keyword>
<dbReference type="Proteomes" id="UP000006866">
    <property type="component" value="Chromosome"/>
</dbReference>
<feature type="transmembrane region" description="Helical" evidence="8">
    <location>
        <begin position="125"/>
        <end position="147"/>
    </location>
</feature>
<dbReference type="GO" id="GO:0016491">
    <property type="term" value="F:oxidoreductase activity"/>
    <property type="evidence" value="ECO:0007669"/>
    <property type="project" value="UniProtKB-KW"/>
</dbReference>
<evidence type="ECO:0000256" key="4">
    <source>
        <dbReference type="ARBA" id="ARBA00022989"/>
    </source>
</evidence>
<dbReference type="OrthoDB" id="9807568at2"/>
<feature type="transmembrane region" description="Helical" evidence="8">
    <location>
        <begin position="6"/>
        <end position="31"/>
    </location>
</feature>
<dbReference type="AlphaFoldDB" id="E3DNS3"/>
<dbReference type="HOGENOM" id="CLU_040632_0_0_9"/>
<dbReference type="GO" id="GO:0008137">
    <property type="term" value="F:NADH dehydrogenase (ubiquinone) activity"/>
    <property type="evidence" value="ECO:0007669"/>
    <property type="project" value="InterPro"/>
</dbReference>
<evidence type="ECO:0000313" key="10">
    <source>
        <dbReference type="EMBL" id="ADO77623.1"/>
    </source>
</evidence>
<evidence type="ECO:0000256" key="7">
    <source>
        <dbReference type="RuleBase" id="RU000320"/>
    </source>
</evidence>
<sequence length="420" mass="47772">MHKFMLNNFIFNNITILFLTTAVLITILTLISAWKKIKNYKSLFVVNFIFFLISFGIVVSTKNWFIFMIGWEIISLTTALILIWDSKDLAWEYFVIQFVGGSFLILTILVAYTNGYHTLGPINELWLQLMFIVGVGVKSAIIGFHIWLPYIYKRASASFCSISSALVAKLGYVILLKIITNGNRALLYLGIIMIFYGGIKALANKNYKLILSYSSISQFGFICLAIGSGNQYGYYGAVLHIIAHAFAKSTLFNTAQNWILKFKSNSIFDFSASLKELNINTISTIIAFLSLMAFPLFIGYNSKYLIKYSLNSIPIFKFLLHLGSILTVTYVFKVLSIIFLADYKEKSIEKKVELNYQLSSLENIAVLIPSIILFVLAIKPDLYLDYYFKVNYLSAFITTSIYILIAYLIKIPLISRIKNQ</sequence>
<feature type="transmembrane region" description="Helical" evidence="8">
    <location>
        <begin position="277"/>
        <end position="298"/>
    </location>
</feature>
<evidence type="ECO:0000256" key="6">
    <source>
        <dbReference type="ARBA" id="ARBA00023136"/>
    </source>
</evidence>
<accession>E3DNS3</accession>
<feature type="transmembrane region" description="Helical" evidence="8">
    <location>
        <begin position="159"/>
        <end position="179"/>
    </location>
</feature>
<dbReference type="InterPro" id="IPR003918">
    <property type="entry name" value="NADH_UbQ_OxRdtase"/>
</dbReference>
<feature type="domain" description="NADH:quinone oxidoreductase/Mrp antiporter transmembrane" evidence="9">
    <location>
        <begin position="62"/>
        <end position="312"/>
    </location>
</feature>
<dbReference type="GO" id="GO:0005886">
    <property type="term" value="C:plasma membrane"/>
    <property type="evidence" value="ECO:0007669"/>
    <property type="project" value="UniProtKB-SubCell"/>
</dbReference>
<feature type="transmembrane region" description="Helical" evidence="8">
    <location>
        <begin position="185"/>
        <end position="203"/>
    </location>
</feature>
<dbReference type="Pfam" id="PF00361">
    <property type="entry name" value="Proton_antipo_M"/>
    <property type="match status" value="1"/>
</dbReference>